<dbReference type="Proteomes" id="UP000199074">
    <property type="component" value="Unassembled WGS sequence"/>
</dbReference>
<reference evidence="2 3" key="1">
    <citation type="submission" date="2016-10" db="EMBL/GenBank/DDBJ databases">
        <authorList>
            <person name="de Groot N.N."/>
        </authorList>
    </citation>
    <scope>NUCLEOTIDE SEQUENCE [LARGE SCALE GENOMIC DNA]</scope>
    <source>
        <strain evidence="2 3">IPL20</strain>
    </source>
</reference>
<organism evidence="2 3">
    <name type="scientific">Devosia crocina</name>
    <dbReference type="NCBI Taxonomy" id="429728"/>
    <lineage>
        <taxon>Bacteria</taxon>
        <taxon>Pseudomonadati</taxon>
        <taxon>Pseudomonadota</taxon>
        <taxon>Alphaproteobacteria</taxon>
        <taxon>Hyphomicrobiales</taxon>
        <taxon>Devosiaceae</taxon>
        <taxon>Devosia</taxon>
    </lineage>
</organism>
<dbReference type="PIRSF" id="PIRSF032064">
    <property type="entry name" value="UCP032064"/>
    <property type="match status" value="1"/>
</dbReference>
<proteinExistence type="predicted"/>
<dbReference type="InterPro" id="IPR010593">
    <property type="entry name" value="DUF1159"/>
</dbReference>
<dbReference type="EMBL" id="FPCK01000002">
    <property type="protein sequence ID" value="SFV36277.1"/>
    <property type="molecule type" value="Genomic_DNA"/>
</dbReference>
<dbReference type="InterPro" id="IPR007922">
    <property type="entry name" value="DciA-like"/>
</dbReference>
<dbReference type="AlphaFoldDB" id="A0A1I7NNN0"/>
<gene>
    <name evidence="2" type="ORF">SAMN05216456_2410</name>
</gene>
<keyword evidence="3" id="KW-1185">Reference proteome</keyword>
<sequence length="196" mass="21331">MILVSLAAFDLALAPLATRRYCLPMAEKELPEPKRRNKTLSVADVLSGALDPVLKKRGFATRDIITHWRAIAPPPYDATTMPDKLTWPRSAGHSHEGAVLHLRCGPGQALFVQHAAPEIARAVNRYFGYHLVNEVKLSAAPFTPGSGGKPQNKRQPSQNEIARVGATVDGVEDAELREALRVLGLALSSRSDQKRG</sequence>
<dbReference type="STRING" id="429728.SAMN05216456_2410"/>
<evidence type="ECO:0000256" key="1">
    <source>
        <dbReference type="SAM" id="MobiDB-lite"/>
    </source>
</evidence>
<name>A0A1I7NNN0_9HYPH</name>
<dbReference type="Pfam" id="PF05258">
    <property type="entry name" value="DciA"/>
    <property type="match status" value="1"/>
</dbReference>
<protein>
    <recommendedName>
        <fullName evidence="4">DUF721 domain-containing protein</fullName>
    </recommendedName>
</protein>
<evidence type="ECO:0000313" key="3">
    <source>
        <dbReference type="Proteomes" id="UP000199074"/>
    </source>
</evidence>
<accession>A0A1I7NNN0</accession>
<feature type="region of interest" description="Disordered" evidence="1">
    <location>
        <begin position="142"/>
        <end position="163"/>
    </location>
</feature>
<evidence type="ECO:0008006" key="4">
    <source>
        <dbReference type="Google" id="ProtNLM"/>
    </source>
</evidence>
<dbReference type="OrthoDB" id="7160947at2"/>
<evidence type="ECO:0000313" key="2">
    <source>
        <dbReference type="EMBL" id="SFV36277.1"/>
    </source>
</evidence>